<keyword evidence="1" id="KW-1133">Transmembrane helix</keyword>
<name>A0AA39NGS5_ARMTA</name>
<protein>
    <submittedName>
        <fullName evidence="2">Uncharacterized protein</fullName>
    </submittedName>
</protein>
<proteinExistence type="predicted"/>
<feature type="transmembrane region" description="Helical" evidence="1">
    <location>
        <begin position="12"/>
        <end position="32"/>
    </location>
</feature>
<keyword evidence="3" id="KW-1185">Reference proteome</keyword>
<organism evidence="2 3">
    <name type="scientific">Armillaria tabescens</name>
    <name type="common">Ringless honey mushroom</name>
    <name type="synonym">Agaricus tabescens</name>
    <dbReference type="NCBI Taxonomy" id="1929756"/>
    <lineage>
        <taxon>Eukaryota</taxon>
        <taxon>Fungi</taxon>
        <taxon>Dikarya</taxon>
        <taxon>Basidiomycota</taxon>
        <taxon>Agaricomycotina</taxon>
        <taxon>Agaricomycetes</taxon>
        <taxon>Agaricomycetidae</taxon>
        <taxon>Agaricales</taxon>
        <taxon>Marasmiineae</taxon>
        <taxon>Physalacriaceae</taxon>
        <taxon>Desarmillaria</taxon>
    </lineage>
</organism>
<dbReference type="RefSeq" id="XP_060336399.1">
    <property type="nucleotide sequence ID" value="XM_060480606.1"/>
</dbReference>
<feature type="non-terminal residue" evidence="2">
    <location>
        <position position="1"/>
    </location>
</feature>
<accession>A0AA39NGS5</accession>
<comment type="caution">
    <text evidence="2">The sequence shown here is derived from an EMBL/GenBank/DDBJ whole genome shotgun (WGS) entry which is preliminary data.</text>
</comment>
<dbReference type="EMBL" id="JAUEPS010000005">
    <property type="protein sequence ID" value="KAK0465351.1"/>
    <property type="molecule type" value="Genomic_DNA"/>
</dbReference>
<reference evidence="2" key="1">
    <citation type="submission" date="2023-06" db="EMBL/GenBank/DDBJ databases">
        <authorList>
            <consortium name="Lawrence Berkeley National Laboratory"/>
            <person name="Ahrendt S."/>
            <person name="Sahu N."/>
            <person name="Indic B."/>
            <person name="Wong-Bajracharya J."/>
            <person name="Merenyi Z."/>
            <person name="Ke H.-M."/>
            <person name="Monk M."/>
            <person name="Kocsube S."/>
            <person name="Drula E."/>
            <person name="Lipzen A."/>
            <person name="Balint B."/>
            <person name="Henrissat B."/>
            <person name="Andreopoulos B."/>
            <person name="Martin F.M."/>
            <person name="Harder C.B."/>
            <person name="Rigling D."/>
            <person name="Ford K.L."/>
            <person name="Foster G.D."/>
            <person name="Pangilinan J."/>
            <person name="Papanicolaou A."/>
            <person name="Barry K."/>
            <person name="LaButti K."/>
            <person name="Viragh M."/>
            <person name="Koriabine M."/>
            <person name="Yan M."/>
            <person name="Riley R."/>
            <person name="Champramary S."/>
            <person name="Plett K.L."/>
            <person name="Tsai I.J."/>
            <person name="Slot J."/>
            <person name="Sipos G."/>
            <person name="Plett J."/>
            <person name="Nagy L.G."/>
            <person name="Grigoriev I.V."/>
        </authorList>
    </citation>
    <scope>NUCLEOTIDE SEQUENCE</scope>
    <source>
        <strain evidence="2">CCBAS 213</strain>
    </source>
</reference>
<evidence type="ECO:0000313" key="3">
    <source>
        <dbReference type="Proteomes" id="UP001175211"/>
    </source>
</evidence>
<dbReference type="GeneID" id="85364154"/>
<gene>
    <name evidence="2" type="ORF">EV420DRAFT_1760043</name>
</gene>
<evidence type="ECO:0000313" key="2">
    <source>
        <dbReference type="EMBL" id="KAK0465351.1"/>
    </source>
</evidence>
<dbReference type="Proteomes" id="UP001175211">
    <property type="component" value="Unassembled WGS sequence"/>
</dbReference>
<dbReference type="AlphaFoldDB" id="A0AA39NGS5"/>
<evidence type="ECO:0000256" key="1">
    <source>
        <dbReference type="SAM" id="Phobius"/>
    </source>
</evidence>
<keyword evidence="1" id="KW-0812">Transmembrane</keyword>
<keyword evidence="1" id="KW-0472">Membrane</keyword>
<sequence length="59" mass="6631">LIQSLFTCTRLIVSLNISFLLFFSLSSLSFPLSDGLVYHIVPVFSVFRAHHCNFLNTPG</sequence>